<keyword evidence="3" id="KW-0694">RNA-binding</keyword>
<evidence type="ECO:0008006" key="6">
    <source>
        <dbReference type="Google" id="ProtNLM"/>
    </source>
</evidence>
<keyword evidence="2" id="KW-0810">Translation regulation</keyword>
<dbReference type="Pfam" id="PF02599">
    <property type="entry name" value="CsrA"/>
    <property type="match status" value="1"/>
</dbReference>
<evidence type="ECO:0000313" key="4">
    <source>
        <dbReference type="EMBL" id="UQZ84392.1"/>
    </source>
</evidence>
<reference evidence="4" key="1">
    <citation type="submission" date="2018-02" db="EMBL/GenBank/DDBJ databases">
        <authorList>
            <person name="Kim S.-K."/>
            <person name="Jung H.-I."/>
            <person name="Lee S.-W."/>
        </authorList>
    </citation>
    <scope>NUCLEOTIDE SEQUENCE</scope>
    <source>
        <strain evidence="4">SK3146</strain>
    </source>
</reference>
<accession>A0ABY4RQY3</accession>
<dbReference type="Gene3D" id="2.60.40.4380">
    <property type="entry name" value="Translational regulator CsrA"/>
    <property type="match status" value="1"/>
</dbReference>
<dbReference type="Proteomes" id="UP001057134">
    <property type="component" value="Chromosome"/>
</dbReference>
<dbReference type="PANTHER" id="PTHR34984:SF1">
    <property type="entry name" value="CARBON STORAGE REGULATOR"/>
    <property type="match status" value="1"/>
</dbReference>
<dbReference type="SUPFAM" id="SSF117130">
    <property type="entry name" value="CsrA-like"/>
    <property type="match status" value="1"/>
</dbReference>
<proteinExistence type="predicted"/>
<evidence type="ECO:0000313" key="5">
    <source>
        <dbReference type="Proteomes" id="UP001057134"/>
    </source>
</evidence>
<dbReference type="InterPro" id="IPR036107">
    <property type="entry name" value="CsrA_sf"/>
</dbReference>
<reference evidence="4" key="2">
    <citation type="journal article" date="2021" name="J Anim Sci Technol">
        <title>Complete genome sequence of Paenibacillus konkukensis sp. nov. SK3146 as a potential probiotic strain.</title>
        <authorList>
            <person name="Jung H.I."/>
            <person name="Park S."/>
            <person name="Niu K.M."/>
            <person name="Lee S.W."/>
            <person name="Kothari D."/>
            <person name="Yi K.J."/>
            <person name="Kim S.K."/>
        </authorList>
    </citation>
    <scope>NUCLEOTIDE SEQUENCE</scope>
    <source>
        <strain evidence="4">SK3146</strain>
    </source>
</reference>
<dbReference type="PANTHER" id="PTHR34984">
    <property type="entry name" value="CARBON STORAGE REGULATOR"/>
    <property type="match status" value="1"/>
</dbReference>
<protein>
    <recommendedName>
        <fullName evidence="6">Translational regulator CsrA</fullName>
    </recommendedName>
</protein>
<gene>
    <name evidence="4" type="ORF">SK3146_03638</name>
</gene>
<keyword evidence="1" id="KW-0963">Cytoplasm</keyword>
<evidence type="ECO:0000256" key="1">
    <source>
        <dbReference type="ARBA" id="ARBA00022490"/>
    </source>
</evidence>
<evidence type="ECO:0000256" key="2">
    <source>
        <dbReference type="ARBA" id="ARBA00022845"/>
    </source>
</evidence>
<dbReference type="EMBL" id="CP027059">
    <property type="protein sequence ID" value="UQZ84392.1"/>
    <property type="molecule type" value="Genomic_DNA"/>
</dbReference>
<dbReference type="InterPro" id="IPR003751">
    <property type="entry name" value="CsrA"/>
</dbReference>
<keyword evidence="5" id="KW-1185">Reference proteome</keyword>
<sequence>MIGDQIEIIVLGTEGDAVKIGVAAPKQQQILRKEIYSALKESNEEASGAVANLETLKKLLKKL</sequence>
<organism evidence="4 5">
    <name type="scientific">Paenibacillus konkukensis</name>
    <dbReference type="NCBI Taxonomy" id="2020716"/>
    <lineage>
        <taxon>Bacteria</taxon>
        <taxon>Bacillati</taxon>
        <taxon>Bacillota</taxon>
        <taxon>Bacilli</taxon>
        <taxon>Bacillales</taxon>
        <taxon>Paenibacillaceae</taxon>
        <taxon>Paenibacillus</taxon>
    </lineage>
</organism>
<name>A0ABY4RQY3_9BACL</name>
<evidence type="ECO:0000256" key="3">
    <source>
        <dbReference type="ARBA" id="ARBA00022884"/>
    </source>
</evidence>